<organism evidence="2 3">
    <name type="scientific">Salegentibacter chungangensis</name>
    <dbReference type="NCBI Taxonomy" id="1335724"/>
    <lineage>
        <taxon>Bacteria</taxon>
        <taxon>Pseudomonadati</taxon>
        <taxon>Bacteroidota</taxon>
        <taxon>Flavobacteriia</taxon>
        <taxon>Flavobacteriales</taxon>
        <taxon>Flavobacteriaceae</taxon>
        <taxon>Salegentibacter</taxon>
    </lineage>
</organism>
<keyword evidence="1" id="KW-0812">Transmembrane</keyword>
<reference evidence="3" key="1">
    <citation type="journal article" date="2019" name="Int. J. Syst. Evol. Microbiol.">
        <title>The Global Catalogue of Microorganisms (GCM) 10K type strain sequencing project: providing services to taxonomists for standard genome sequencing and annotation.</title>
        <authorList>
            <consortium name="The Broad Institute Genomics Platform"/>
            <consortium name="The Broad Institute Genome Sequencing Center for Infectious Disease"/>
            <person name="Wu L."/>
            <person name="Ma J."/>
        </authorList>
    </citation>
    <scope>NUCLEOTIDE SEQUENCE [LARGE SCALE GENOMIC DNA]</scope>
    <source>
        <strain evidence="3">CCUG 64793</strain>
    </source>
</reference>
<dbReference type="RefSeq" id="WP_380741738.1">
    <property type="nucleotide sequence ID" value="NZ_JBHTLI010000001.1"/>
</dbReference>
<evidence type="ECO:0000313" key="2">
    <source>
        <dbReference type="EMBL" id="MFD1094144.1"/>
    </source>
</evidence>
<gene>
    <name evidence="2" type="ORF">ACFQ3Q_00140</name>
</gene>
<keyword evidence="1" id="KW-0472">Membrane</keyword>
<dbReference type="NCBIfam" id="TIGR04127">
    <property type="entry name" value="flavo_near_exo"/>
    <property type="match status" value="1"/>
</dbReference>
<protein>
    <submittedName>
        <fullName evidence="2">Exosortase F system-associated protein</fullName>
    </submittedName>
</protein>
<proteinExistence type="predicted"/>
<accession>A0ABW3NMT8</accession>
<keyword evidence="1" id="KW-1133">Transmembrane helix</keyword>
<dbReference type="InterPro" id="IPR026414">
    <property type="entry name" value="ExosoTase_F-assoc_memb"/>
</dbReference>
<dbReference type="Proteomes" id="UP001597131">
    <property type="component" value="Unassembled WGS sequence"/>
</dbReference>
<keyword evidence="3" id="KW-1185">Reference proteome</keyword>
<dbReference type="EMBL" id="JBHTLI010000001">
    <property type="protein sequence ID" value="MFD1094144.1"/>
    <property type="molecule type" value="Genomic_DNA"/>
</dbReference>
<feature type="transmembrane region" description="Helical" evidence="1">
    <location>
        <begin position="87"/>
        <end position="105"/>
    </location>
</feature>
<feature type="transmembrane region" description="Helical" evidence="1">
    <location>
        <begin position="117"/>
        <end position="138"/>
    </location>
</feature>
<name>A0ABW3NMT8_9FLAO</name>
<comment type="caution">
    <text evidence="2">The sequence shown here is derived from an EMBL/GenBank/DDBJ whole genome shotgun (WGS) entry which is preliminary data.</text>
</comment>
<feature type="transmembrane region" description="Helical" evidence="1">
    <location>
        <begin position="53"/>
        <end position="75"/>
    </location>
</feature>
<evidence type="ECO:0000256" key="1">
    <source>
        <dbReference type="SAM" id="Phobius"/>
    </source>
</evidence>
<sequence length="146" mass="17281">MKARYRIAGIGVLVVILAMIRFFEDSLFYDPLIEFYKSGYLYNLVPEYELSPLLFNLIFRYALNSFISLLILYVAFLDRDIVKFGGILYSILFLVGIPVFAIMLLNLDSMSYMALFYVRRFLIHPVFIIILLPAFYYYRLRSYNLN</sequence>
<feature type="transmembrane region" description="Helical" evidence="1">
    <location>
        <begin position="7"/>
        <end position="23"/>
    </location>
</feature>
<evidence type="ECO:0000313" key="3">
    <source>
        <dbReference type="Proteomes" id="UP001597131"/>
    </source>
</evidence>